<keyword evidence="5" id="KW-1185">Reference proteome</keyword>
<sequence length="149" mass="17007">MSLMLRSATFSDAPVFERIFLSHLEQMVTDAGSPARERLRTQHTAQQFLSRLQQGWLGIVVEQQDRVAGFLMLRPPTHLFSLYVAAEQVGSGIGTVLLQALFEQMPQSVITVNSSVRAETFYRRHGFEPSDTWQINDGLRYLPMQRPLR</sequence>
<keyword evidence="2" id="KW-0012">Acyltransferase</keyword>
<dbReference type="InterPro" id="IPR000182">
    <property type="entry name" value="GNAT_dom"/>
</dbReference>
<dbReference type="PANTHER" id="PTHR43800:SF1">
    <property type="entry name" value="PEPTIDYL-LYSINE N-ACETYLTRANSFERASE YJAB"/>
    <property type="match status" value="1"/>
</dbReference>
<name>A0A4R6UKZ2_9GAMM</name>
<gene>
    <name evidence="4" type="ORF">EV696_11288</name>
</gene>
<feature type="domain" description="N-acetyltransferase" evidence="3">
    <location>
        <begin position="3"/>
        <end position="149"/>
    </location>
</feature>
<dbReference type="RefSeq" id="WP_133591595.1">
    <property type="nucleotide sequence ID" value="NZ_CP037953.1"/>
</dbReference>
<dbReference type="GO" id="GO:0016747">
    <property type="term" value="F:acyltransferase activity, transferring groups other than amino-acyl groups"/>
    <property type="evidence" value="ECO:0007669"/>
    <property type="project" value="InterPro"/>
</dbReference>
<dbReference type="Proteomes" id="UP000295375">
    <property type="component" value="Unassembled WGS sequence"/>
</dbReference>
<dbReference type="Pfam" id="PF13673">
    <property type="entry name" value="Acetyltransf_10"/>
    <property type="match status" value="1"/>
</dbReference>
<accession>A0A4R6UKZ2</accession>
<dbReference type="AlphaFoldDB" id="A0A4R6UKZ2"/>
<dbReference type="PANTHER" id="PTHR43800">
    <property type="entry name" value="PEPTIDYL-LYSINE N-ACETYLTRANSFERASE YJAB"/>
    <property type="match status" value="1"/>
</dbReference>
<dbReference type="OrthoDB" id="9789605at2"/>
<dbReference type="Gene3D" id="3.40.630.30">
    <property type="match status" value="1"/>
</dbReference>
<dbReference type="SUPFAM" id="SSF55729">
    <property type="entry name" value="Acyl-CoA N-acyltransferases (Nat)"/>
    <property type="match status" value="1"/>
</dbReference>
<proteinExistence type="predicted"/>
<keyword evidence="1 4" id="KW-0808">Transferase</keyword>
<dbReference type="InterPro" id="IPR016181">
    <property type="entry name" value="Acyl_CoA_acyltransferase"/>
</dbReference>
<evidence type="ECO:0000313" key="4">
    <source>
        <dbReference type="EMBL" id="TDQ46826.1"/>
    </source>
</evidence>
<organism evidence="4 5">
    <name type="scientific">Permianibacter aggregans</name>
    <dbReference type="NCBI Taxonomy" id="1510150"/>
    <lineage>
        <taxon>Bacteria</taxon>
        <taxon>Pseudomonadati</taxon>
        <taxon>Pseudomonadota</taxon>
        <taxon>Gammaproteobacteria</taxon>
        <taxon>Pseudomonadales</taxon>
        <taxon>Pseudomonadaceae</taxon>
        <taxon>Permianibacter</taxon>
    </lineage>
</organism>
<protein>
    <submittedName>
        <fullName evidence="4">Acetyltransferase (GNAT) family protein</fullName>
    </submittedName>
</protein>
<evidence type="ECO:0000256" key="2">
    <source>
        <dbReference type="ARBA" id="ARBA00023315"/>
    </source>
</evidence>
<dbReference type="PROSITE" id="PS51186">
    <property type="entry name" value="GNAT"/>
    <property type="match status" value="1"/>
</dbReference>
<evidence type="ECO:0000256" key="1">
    <source>
        <dbReference type="ARBA" id="ARBA00022679"/>
    </source>
</evidence>
<reference evidence="4 5" key="1">
    <citation type="submission" date="2019-03" db="EMBL/GenBank/DDBJ databases">
        <title>Genomic Encyclopedia of Type Strains, Phase IV (KMG-IV): sequencing the most valuable type-strain genomes for metagenomic binning, comparative biology and taxonomic classification.</title>
        <authorList>
            <person name="Goeker M."/>
        </authorList>
    </citation>
    <scope>NUCLEOTIDE SEQUENCE [LARGE SCALE GENOMIC DNA]</scope>
    <source>
        <strain evidence="4 5">DSM 103792</strain>
    </source>
</reference>
<dbReference type="CDD" id="cd04301">
    <property type="entry name" value="NAT_SF"/>
    <property type="match status" value="1"/>
</dbReference>
<evidence type="ECO:0000313" key="5">
    <source>
        <dbReference type="Proteomes" id="UP000295375"/>
    </source>
</evidence>
<dbReference type="EMBL" id="SNYM01000012">
    <property type="protein sequence ID" value="TDQ46826.1"/>
    <property type="molecule type" value="Genomic_DNA"/>
</dbReference>
<evidence type="ECO:0000259" key="3">
    <source>
        <dbReference type="PROSITE" id="PS51186"/>
    </source>
</evidence>
<comment type="caution">
    <text evidence="4">The sequence shown here is derived from an EMBL/GenBank/DDBJ whole genome shotgun (WGS) entry which is preliminary data.</text>
</comment>